<evidence type="ECO:0000256" key="8">
    <source>
        <dbReference type="SAM" id="MobiDB-lite"/>
    </source>
</evidence>
<feature type="transmembrane region" description="Helical" evidence="9">
    <location>
        <begin position="9"/>
        <end position="28"/>
    </location>
</feature>
<evidence type="ECO:0000313" key="10">
    <source>
        <dbReference type="EMBL" id="MVN20842.1"/>
    </source>
</evidence>
<evidence type="ECO:0000256" key="2">
    <source>
        <dbReference type="ARBA" id="ARBA00009773"/>
    </source>
</evidence>
<keyword evidence="3" id="KW-0813">Transport</keyword>
<comment type="similarity">
    <text evidence="2">Belongs to the autoinducer-2 exporter (AI-2E) (TC 2.A.86) family.</text>
</comment>
<dbReference type="InterPro" id="IPR002549">
    <property type="entry name" value="AI-2E-like"/>
</dbReference>
<dbReference type="GO" id="GO:0005886">
    <property type="term" value="C:plasma membrane"/>
    <property type="evidence" value="ECO:0007669"/>
    <property type="project" value="UniProtKB-SubCell"/>
</dbReference>
<comment type="caution">
    <text evidence="10">The sequence shown here is derived from an EMBL/GenBank/DDBJ whole genome shotgun (WGS) entry which is preliminary data.</text>
</comment>
<proteinExistence type="inferred from homology"/>
<keyword evidence="5 9" id="KW-0812">Transmembrane</keyword>
<keyword evidence="6 9" id="KW-1133">Transmembrane helix</keyword>
<reference evidence="10 11" key="1">
    <citation type="submission" date="2019-12" db="EMBL/GenBank/DDBJ databases">
        <title>Mucilaginibacter sp. HMF7410 genome sequencing and assembly.</title>
        <authorList>
            <person name="Kang H."/>
            <person name="Cha I."/>
            <person name="Kim H."/>
            <person name="Joh K."/>
        </authorList>
    </citation>
    <scope>NUCLEOTIDE SEQUENCE [LARGE SCALE GENOMIC DNA]</scope>
    <source>
        <strain evidence="10 11">HMF7410</strain>
    </source>
</reference>
<feature type="transmembrane region" description="Helical" evidence="9">
    <location>
        <begin position="269"/>
        <end position="292"/>
    </location>
</feature>
<dbReference type="Pfam" id="PF01594">
    <property type="entry name" value="AI-2E_transport"/>
    <property type="match status" value="1"/>
</dbReference>
<evidence type="ECO:0000256" key="1">
    <source>
        <dbReference type="ARBA" id="ARBA00004651"/>
    </source>
</evidence>
<feature type="region of interest" description="Disordered" evidence="8">
    <location>
        <begin position="352"/>
        <end position="372"/>
    </location>
</feature>
<dbReference type="Proteomes" id="UP000462014">
    <property type="component" value="Unassembled WGS sequence"/>
</dbReference>
<feature type="transmembrane region" description="Helical" evidence="9">
    <location>
        <begin position="34"/>
        <end position="51"/>
    </location>
</feature>
<evidence type="ECO:0000256" key="7">
    <source>
        <dbReference type="ARBA" id="ARBA00023136"/>
    </source>
</evidence>
<evidence type="ECO:0000313" key="11">
    <source>
        <dbReference type="Proteomes" id="UP000462014"/>
    </source>
</evidence>
<dbReference type="PANTHER" id="PTHR21716:SF53">
    <property type="entry name" value="PERMEASE PERM-RELATED"/>
    <property type="match status" value="1"/>
</dbReference>
<dbReference type="AlphaFoldDB" id="A0A7K1SU30"/>
<keyword evidence="4" id="KW-1003">Cell membrane</keyword>
<dbReference type="RefSeq" id="WP_157564696.1">
    <property type="nucleotide sequence ID" value="NZ_WPIK01000004.1"/>
</dbReference>
<evidence type="ECO:0000256" key="5">
    <source>
        <dbReference type="ARBA" id="ARBA00022692"/>
    </source>
</evidence>
<accession>A0A7K1SU30</accession>
<evidence type="ECO:0000256" key="3">
    <source>
        <dbReference type="ARBA" id="ARBA00022448"/>
    </source>
</evidence>
<dbReference type="EMBL" id="WPIK01000004">
    <property type="protein sequence ID" value="MVN20842.1"/>
    <property type="molecule type" value="Genomic_DNA"/>
</dbReference>
<feature type="transmembrane region" description="Helical" evidence="9">
    <location>
        <begin position="298"/>
        <end position="327"/>
    </location>
</feature>
<evidence type="ECO:0000256" key="4">
    <source>
        <dbReference type="ARBA" id="ARBA00022475"/>
    </source>
</evidence>
<gene>
    <name evidence="10" type="ORF">GO621_04755</name>
</gene>
<dbReference type="PANTHER" id="PTHR21716">
    <property type="entry name" value="TRANSMEMBRANE PROTEIN"/>
    <property type="match status" value="1"/>
</dbReference>
<sequence>MALKSVPPFYTKLAMVLVSILALGYLAIHGKELLAPLIFAMLFSILLLPLAKFFENKVRLPRGAACGLSVILLIAAVGGIIYLVGSQISNLASDWPQLRDQVTTSFGNLQDWIAEHYDINAKKQMNYVHSATSKILDSSTVAISTTVLSLSSILLFLIFMMIDTFFLLLYRRLLMRFLVAVFKKDNSTVVYDVVERIQFIIRKYIIGLILEMTIVATVVCTVFLIGGIKYAFLLGLITGLFNIIPYIGIFTALLLSVLITFSTAAVGKVLLVLITIVAMHLIDSNILLPVIVGSKVKINALITILGVIIGEMLWGIPGMFLSIPVIAMTKIIFDRIESLKPWGVLLGDEEEPSKHSILHRKGDAPEAEVAGK</sequence>
<protein>
    <submittedName>
        <fullName evidence="10">AI-2E family transporter</fullName>
    </submittedName>
</protein>
<feature type="transmembrane region" description="Helical" evidence="9">
    <location>
        <begin position="204"/>
        <end position="225"/>
    </location>
</feature>
<feature type="transmembrane region" description="Helical" evidence="9">
    <location>
        <begin position="147"/>
        <end position="170"/>
    </location>
</feature>
<feature type="compositionally biased region" description="Basic and acidic residues" evidence="8">
    <location>
        <begin position="360"/>
        <end position="372"/>
    </location>
</feature>
<evidence type="ECO:0000256" key="9">
    <source>
        <dbReference type="SAM" id="Phobius"/>
    </source>
</evidence>
<name>A0A7K1SU30_9SPHI</name>
<feature type="transmembrane region" description="Helical" evidence="9">
    <location>
        <begin position="231"/>
        <end position="257"/>
    </location>
</feature>
<keyword evidence="7 9" id="KW-0472">Membrane</keyword>
<organism evidence="10 11">
    <name type="scientific">Mucilaginibacter arboris</name>
    <dbReference type="NCBI Taxonomy" id="2682090"/>
    <lineage>
        <taxon>Bacteria</taxon>
        <taxon>Pseudomonadati</taxon>
        <taxon>Bacteroidota</taxon>
        <taxon>Sphingobacteriia</taxon>
        <taxon>Sphingobacteriales</taxon>
        <taxon>Sphingobacteriaceae</taxon>
        <taxon>Mucilaginibacter</taxon>
    </lineage>
</organism>
<feature type="transmembrane region" description="Helical" evidence="9">
    <location>
        <begin position="63"/>
        <end position="85"/>
    </location>
</feature>
<comment type="subcellular location">
    <subcellularLocation>
        <location evidence="1">Cell membrane</location>
        <topology evidence="1">Multi-pass membrane protein</topology>
    </subcellularLocation>
</comment>
<evidence type="ECO:0000256" key="6">
    <source>
        <dbReference type="ARBA" id="ARBA00022989"/>
    </source>
</evidence>
<keyword evidence="11" id="KW-1185">Reference proteome</keyword>